<organism evidence="2 3">
    <name type="scientific">Pseudonocardia xishanensis</name>
    <dbReference type="NCBI Taxonomy" id="630995"/>
    <lineage>
        <taxon>Bacteria</taxon>
        <taxon>Bacillati</taxon>
        <taxon>Actinomycetota</taxon>
        <taxon>Actinomycetes</taxon>
        <taxon>Pseudonocardiales</taxon>
        <taxon>Pseudonocardiaceae</taxon>
        <taxon>Pseudonocardia</taxon>
    </lineage>
</organism>
<comment type="caution">
    <text evidence="2">The sequence shown here is derived from an EMBL/GenBank/DDBJ whole genome shotgun (WGS) entry which is preliminary data.</text>
</comment>
<evidence type="ECO:0000313" key="3">
    <source>
        <dbReference type="Proteomes" id="UP001501598"/>
    </source>
</evidence>
<protein>
    <submittedName>
        <fullName evidence="2">Uncharacterized protein</fullName>
    </submittedName>
</protein>
<feature type="compositionally biased region" description="Polar residues" evidence="1">
    <location>
        <begin position="21"/>
        <end position="36"/>
    </location>
</feature>
<feature type="compositionally biased region" description="Low complexity" evidence="1">
    <location>
        <begin position="7"/>
        <end position="19"/>
    </location>
</feature>
<evidence type="ECO:0000256" key="1">
    <source>
        <dbReference type="SAM" id="MobiDB-lite"/>
    </source>
</evidence>
<evidence type="ECO:0000313" key="2">
    <source>
        <dbReference type="EMBL" id="GAA4543754.1"/>
    </source>
</evidence>
<gene>
    <name evidence="2" type="ORF">GCM10023175_20950</name>
</gene>
<dbReference type="Proteomes" id="UP001501598">
    <property type="component" value="Unassembled WGS sequence"/>
</dbReference>
<dbReference type="EMBL" id="BAABGT010000027">
    <property type="protein sequence ID" value="GAA4543754.1"/>
    <property type="molecule type" value="Genomic_DNA"/>
</dbReference>
<proteinExistence type="predicted"/>
<name>A0ABP8RNQ6_9PSEU</name>
<reference evidence="3" key="1">
    <citation type="journal article" date="2019" name="Int. J. Syst. Evol. Microbiol.">
        <title>The Global Catalogue of Microorganisms (GCM) 10K type strain sequencing project: providing services to taxonomists for standard genome sequencing and annotation.</title>
        <authorList>
            <consortium name="The Broad Institute Genomics Platform"/>
            <consortium name="The Broad Institute Genome Sequencing Center for Infectious Disease"/>
            <person name="Wu L."/>
            <person name="Ma J."/>
        </authorList>
    </citation>
    <scope>NUCLEOTIDE SEQUENCE [LARGE SCALE GENOMIC DNA]</scope>
    <source>
        <strain evidence="3">JCM 17906</strain>
    </source>
</reference>
<sequence>MDRLTCPVAVPRPAGAGAANRSVSGSARGTGTTARNRSVAGSGGYGIGCLPGLARSGSGRDDMTISDAWGARDIG</sequence>
<feature type="region of interest" description="Disordered" evidence="1">
    <location>
        <begin position="1"/>
        <end position="75"/>
    </location>
</feature>
<accession>A0ABP8RNQ6</accession>
<keyword evidence="3" id="KW-1185">Reference proteome</keyword>